<evidence type="ECO:0000256" key="4">
    <source>
        <dbReference type="ARBA" id="ARBA00022982"/>
    </source>
</evidence>
<evidence type="ECO:0000256" key="1">
    <source>
        <dbReference type="ARBA" id="ARBA00008987"/>
    </source>
</evidence>
<keyword evidence="6 10" id="KW-0676">Redox-active center</keyword>
<evidence type="ECO:0000256" key="7">
    <source>
        <dbReference type="NCBIfam" id="TIGR01068"/>
    </source>
</evidence>
<feature type="active site" description="Nucleophile" evidence="9">
    <location>
        <position position="32"/>
    </location>
</feature>
<feature type="site" description="Contributes to redox potential value" evidence="9">
    <location>
        <position position="31"/>
    </location>
</feature>
<dbReference type="NCBIfam" id="TIGR01068">
    <property type="entry name" value="thioredoxin"/>
    <property type="match status" value="1"/>
</dbReference>
<dbReference type="PATRIC" id="fig|1616.3.peg.1273"/>
<name>A0A0R2JB61_9LACO</name>
<dbReference type="GO" id="GO:0045454">
    <property type="term" value="P:cell redox homeostasis"/>
    <property type="evidence" value="ECO:0007669"/>
    <property type="project" value="TreeGrafter"/>
</dbReference>
<evidence type="ECO:0000313" key="12">
    <source>
        <dbReference type="EMBL" id="KRN74504.1"/>
    </source>
</evidence>
<accession>A0A0R2JB61</accession>
<dbReference type="PIRSF" id="PIRSF000077">
    <property type="entry name" value="Thioredoxin"/>
    <property type="match status" value="1"/>
</dbReference>
<dbReference type="InterPro" id="IPR036249">
    <property type="entry name" value="Thioredoxin-like_sf"/>
</dbReference>
<dbReference type="GO" id="GO:0005829">
    <property type="term" value="C:cytosol"/>
    <property type="evidence" value="ECO:0007669"/>
    <property type="project" value="TreeGrafter"/>
</dbReference>
<dbReference type="Proteomes" id="UP000051655">
    <property type="component" value="Unassembled WGS sequence"/>
</dbReference>
<evidence type="ECO:0000256" key="3">
    <source>
        <dbReference type="ARBA" id="ARBA00022448"/>
    </source>
</evidence>
<dbReference type="PANTHER" id="PTHR45663:SF11">
    <property type="entry name" value="GEO12009P1"/>
    <property type="match status" value="1"/>
</dbReference>
<keyword evidence="4" id="KW-0249">Electron transport</keyword>
<evidence type="ECO:0000256" key="2">
    <source>
        <dbReference type="ARBA" id="ARBA00020570"/>
    </source>
</evidence>
<evidence type="ECO:0000259" key="11">
    <source>
        <dbReference type="PROSITE" id="PS51352"/>
    </source>
</evidence>
<dbReference type="AlphaFoldDB" id="A0A0R2JB61"/>
<dbReference type="SUPFAM" id="SSF52833">
    <property type="entry name" value="Thioredoxin-like"/>
    <property type="match status" value="1"/>
</dbReference>
<dbReference type="STRING" id="1616.IV73_GL001240"/>
<feature type="domain" description="Thioredoxin" evidence="11">
    <location>
        <begin position="1"/>
        <end position="103"/>
    </location>
</feature>
<dbReference type="InterPro" id="IPR017937">
    <property type="entry name" value="Thioredoxin_CS"/>
</dbReference>
<dbReference type="Pfam" id="PF00085">
    <property type="entry name" value="Thioredoxin"/>
    <property type="match status" value="1"/>
</dbReference>
<keyword evidence="13" id="KW-1185">Reference proteome</keyword>
<dbReference type="OrthoDB" id="9790390at2"/>
<dbReference type="GO" id="GO:0015035">
    <property type="term" value="F:protein-disulfide reductase activity"/>
    <property type="evidence" value="ECO:0007669"/>
    <property type="project" value="UniProtKB-UniRule"/>
</dbReference>
<dbReference type="InterPro" id="IPR005746">
    <property type="entry name" value="Thioredoxin"/>
</dbReference>
<evidence type="ECO:0000256" key="6">
    <source>
        <dbReference type="ARBA" id="ARBA00023284"/>
    </source>
</evidence>
<keyword evidence="5 10" id="KW-1015">Disulfide bond</keyword>
<feature type="site" description="Deprotonates C-terminal active site Cys" evidence="9">
    <location>
        <position position="23"/>
    </location>
</feature>
<evidence type="ECO:0000256" key="5">
    <source>
        <dbReference type="ARBA" id="ARBA00023157"/>
    </source>
</evidence>
<feature type="disulfide bond" description="Redox-active" evidence="10">
    <location>
        <begin position="29"/>
        <end position="32"/>
    </location>
</feature>
<protein>
    <recommendedName>
        <fullName evidence="2 7">Thioredoxin</fullName>
    </recommendedName>
</protein>
<gene>
    <name evidence="12" type="ORF">IV73_GL001240</name>
</gene>
<comment type="caution">
    <text evidence="12">The sequence shown here is derived from an EMBL/GenBank/DDBJ whole genome shotgun (WGS) entry which is preliminary data.</text>
</comment>
<sequence>MAVTEVNDLDFDEKTSQGLVLVDMWAAWCGPCRMQSPVIEAAADQVDDVKFMKMDVDANPKTSEELEIQAIPTLLIKKDGKVVDRLIGYHPLNLVKQTLQKYV</sequence>
<feature type="site" description="Contributes to redox potential value" evidence="9">
    <location>
        <position position="30"/>
    </location>
</feature>
<reference evidence="12 13" key="1">
    <citation type="journal article" date="2015" name="Genome Announc.">
        <title>Expanding the biotechnology potential of lactobacilli through comparative genomics of 213 strains and associated genera.</title>
        <authorList>
            <person name="Sun Z."/>
            <person name="Harris H.M."/>
            <person name="McCann A."/>
            <person name="Guo C."/>
            <person name="Argimon S."/>
            <person name="Zhang W."/>
            <person name="Yang X."/>
            <person name="Jeffery I.B."/>
            <person name="Cooney J.C."/>
            <person name="Kagawa T.F."/>
            <person name="Liu W."/>
            <person name="Song Y."/>
            <person name="Salvetti E."/>
            <person name="Wrobel A."/>
            <person name="Rasinkangas P."/>
            <person name="Parkhill J."/>
            <person name="Rea M.C."/>
            <person name="O'Sullivan O."/>
            <person name="Ritari J."/>
            <person name="Douillard F.P."/>
            <person name="Paul Ross R."/>
            <person name="Yang R."/>
            <person name="Briner A.E."/>
            <person name="Felis G.E."/>
            <person name="de Vos W.M."/>
            <person name="Barrangou R."/>
            <person name="Klaenhammer T.R."/>
            <person name="Caufield P.W."/>
            <person name="Cui Y."/>
            <person name="Zhang H."/>
            <person name="O'Toole P.W."/>
        </authorList>
    </citation>
    <scope>NUCLEOTIDE SEQUENCE [LARGE SCALE GENOMIC DNA]</scope>
    <source>
        <strain evidence="12 13">DSM 20593</strain>
    </source>
</reference>
<organism evidence="12 13">
    <name type="scientific">Weissella kandleri</name>
    <dbReference type="NCBI Taxonomy" id="1616"/>
    <lineage>
        <taxon>Bacteria</taxon>
        <taxon>Bacillati</taxon>
        <taxon>Bacillota</taxon>
        <taxon>Bacilli</taxon>
        <taxon>Lactobacillales</taxon>
        <taxon>Lactobacillaceae</taxon>
        <taxon>Weissella</taxon>
    </lineage>
</organism>
<dbReference type="Gene3D" id="3.40.30.10">
    <property type="entry name" value="Glutaredoxin"/>
    <property type="match status" value="1"/>
</dbReference>
<dbReference type="EMBL" id="JQBP01000008">
    <property type="protein sequence ID" value="KRN74504.1"/>
    <property type="molecule type" value="Genomic_DNA"/>
</dbReference>
<feature type="active site" description="Nucleophile" evidence="9">
    <location>
        <position position="29"/>
    </location>
</feature>
<dbReference type="PANTHER" id="PTHR45663">
    <property type="entry name" value="GEO12009P1"/>
    <property type="match status" value="1"/>
</dbReference>
<proteinExistence type="inferred from homology"/>
<keyword evidence="3" id="KW-0813">Transport</keyword>
<dbReference type="PROSITE" id="PS51352">
    <property type="entry name" value="THIOREDOXIN_2"/>
    <property type="match status" value="1"/>
</dbReference>
<dbReference type="PRINTS" id="PR00421">
    <property type="entry name" value="THIOREDOXIN"/>
</dbReference>
<comment type="similarity">
    <text evidence="1 8">Belongs to the thioredoxin family.</text>
</comment>
<evidence type="ECO:0000256" key="8">
    <source>
        <dbReference type="PIRNR" id="PIRNR000077"/>
    </source>
</evidence>
<evidence type="ECO:0000256" key="10">
    <source>
        <dbReference type="PIRSR" id="PIRSR000077-4"/>
    </source>
</evidence>
<dbReference type="InterPro" id="IPR013766">
    <property type="entry name" value="Thioredoxin_domain"/>
</dbReference>
<evidence type="ECO:0000313" key="13">
    <source>
        <dbReference type="Proteomes" id="UP000051655"/>
    </source>
</evidence>
<dbReference type="RefSeq" id="WP_057756334.1">
    <property type="nucleotide sequence ID" value="NZ_JQBP01000008.1"/>
</dbReference>
<dbReference type="PROSITE" id="PS00194">
    <property type="entry name" value="THIOREDOXIN_1"/>
    <property type="match status" value="1"/>
</dbReference>
<evidence type="ECO:0000256" key="9">
    <source>
        <dbReference type="PIRSR" id="PIRSR000077-1"/>
    </source>
</evidence>
<dbReference type="CDD" id="cd02947">
    <property type="entry name" value="TRX_family"/>
    <property type="match status" value="1"/>
</dbReference>